<keyword evidence="5" id="KW-1185">Reference proteome</keyword>
<evidence type="ECO:0000256" key="1">
    <source>
        <dbReference type="ARBA" id="ARBA00001070"/>
    </source>
</evidence>
<dbReference type="Pfam" id="PF00326">
    <property type="entry name" value="Peptidase_S9"/>
    <property type="match status" value="1"/>
</dbReference>
<reference evidence="4 5" key="1">
    <citation type="submission" date="2016-07" db="EMBL/GenBank/DDBJ databases">
        <title>Draft genome sequence of Prauserella sp. YIM 121212, isolated from alkaline soil.</title>
        <authorList>
            <person name="Ruckert C."/>
            <person name="Albersmeier A."/>
            <person name="Jiang C.-L."/>
            <person name="Jiang Y."/>
            <person name="Kalinowski J."/>
            <person name="Schneider O."/>
            <person name="Winkler A."/>
            <person name="Zotchev S.B."/>
        </authorList>
    </citation>
    <scope>NUCLEOTIDE SEQUENCE [LARGE SCALE GENOMIC DNA]</scope>
    <source>
        <strain evidence="4 5">YIM 121212</strain>
    </source>
</reference>
<dbReference type="EMBL" id="MASU01000020">
    <property type="protein sequence ID" value="PXY18517.1"/>
    <property type="molecule type" value="Genomic_DNA"/>
</dbReference>
<dbReference type="Gene3D" id="2.130.10.120">
    <property type="entry name" value="Prolyl oligopeptidase, N-terminal domain"/>
    <property type="match status" value="1"/>
</dbReference>
<evidence type="ECO:0000259" key="3">
    <source>
        <dbReference type="Pfam" id="PF00326"/>
    </source>
</evidence>
<comment type="catalytic activity">
    <reaction evidence="1">
        <text>Hydrolysis of Pro-|-Xaa &gt;&gt; Ala-|-Xaa in oligopeptides.</text>
        <dbReference type="EC" id="3.4.21.26"/>
    </reaction>
</comment>
<dbReference type="PANTHER" id="PTHR42881:SF2">
    <property type="entry name" value="PROLYL ENDOPEPTIDASE"/>
    <property type="match status" value="1"/>
</dbReference>
<dbReference type="EC" id="3.4.21.26" evidence="2"/>
<dbReference type="Proteomes" id="UP000247892">
    <property type="component" value="Unassembled WGS sequence"/>
</dbReference>
<organism evidence="4 5">
    <name type="scientific">Prauserella flavalba</name>
    <dbReference type="NCBI Taxonomy" id="1477506"/>
    <lineage>
        <taxon>Bacteria</taxon>
        <taxon>Bacillati</taxon>
        <taxon>Actinomycetota</taxon>
        <taxon>Actinomycetes</taxon>
        <taxon>Pseudonocardiales</taxon>
        <taxon>Pseudonocardiaceae</taxon>
        <taxon>Prauserella</taxon>
    </lineage>
</organism>
<sequence>MTEVIVPIDPALDAALSRWEQHGRPGLPEGGFTLSRLPGRQRRGIYHADTGEAVIEPDGHILRMAAAPDRRHIAIQLAEHADENANLAIVDVASGQVHPYPGVRCRYEPMVWDAHSRTVDLVAREPQRLISLDVTAHRVTTTELTAEARVRLFPAGPRGLLCESRPGTPTRMVDRATGRHFASFPAVVRAVGIGDDVLIDDGTTLHVLDPPGGTEKWSWQDPALQITSLAVAGRHVHIGAVRDGHSVLLRLADGHVIDERLVSYRGAPAVASGVSADAGRVHVLIEAPALPPRIVPAVELLADTAETSSRENAAAARTHWHTVTADDGETISVAITSPVDIDGPTPLILTCYGGFGVPSLPVFEPTIPAWIEHGGRYAIAHVRGGGERGKAWRDAGRGRNKHRGIDDLACVARGLVEAGYTRPDQLVLAGASHGGVLVASCALGFPDLCAGVVSTAAPLDLLNLDAHPLGHHWINEFGDPDSPGGIDELRRISPLHRAHTLPDRIRLPRFLGIVLAEDSRVNADATQAVVDALRDRGGDAAVWRADRTGHGSNHLDSLHRLGATVLSFAAITTGPARPTTSPTAESTHHR</sequence>
<dbReference type="Gene3D" id="3.40.50.1820">
    <property type="entry name" value="alpha/beta hydrolase"/>
    <property type="match status" value="1"/>
</dbReference>
<dbReference type="GO" id="GO:0070012">
    <property type="term" value="F:oligopeptidase activity"/>
    <property type="evidence" value="ECO:0007669"/>
    <property type="project" value="TreeGrafter"/>
</dbReference>
<dbReference type="RefSeq" id="WP_110343521.1">
    <property type="nucleotide sequence ID" value="NZ_JBHVKT010000013.1"/>
</dbReference>
<evidence type="ECO:0000313" key="5">
    <source>
        <dbReference type="Proteomes" id="UP000247892"/>
    </source>
</evidence>
<name>A0A318LN36_9PSEU</name>
<dbReference type="GO" id="GO:0005829">
    <property type="term" value="C:cytosol"/>
    <property type="evidence" value="ECO:0007669"/>
    <property type="project" value="TreeGrafter"/>
</dbReference>
<accession>A0A318LN36</accession>
<dbReference type="SUPFAM" id="SSF53474">
    <property type="entry name" value="alpha/beta-Hydrolases"/>
    <property type="match status" value="1"/>
</dbReference>
<dbReference type="GO" id="GO:0006508">
    <property type="term" value="P:proteolysis"/>
    <property type="evidence" value="ECO:0007669"/>
    <property type="project" value="InterPro"/>
</dbReference>
<dbReference type="SUPFAM" id="SSF82171">
    <property type="entry name" value="DPP6 N-terminal domain-like"/>
    <property type="match status" value="1"/>
</dbReference>
<dbReference type="PRINTS" id="PR00862">
    <property type="entry name" value="PROLIGOPTASE"/>
</dbReference>
<evidence type="ECO:0000256" key="2">
    <source>
        <dbReference type="ARBA" id="ARBA00011897"/>
    </source>
</evidence>
<dbReference type="AlphaFoldDB" id="A0A318LN36"/>
<protein>
    <recommendedName>
        <fullName evidence="2">prolyl oligopeptidase</fullName>
        <ecNumber evidence="2">3.4.21.26</ecNumber>
    </recommendedName>
</protein>
<proteinExistence type="predicted"/>
<evidence type="ECO:0000313" key="4">
    <source>
        <dbReference type="EMBL" id="PXY18517.1"/>
    </source>
</evidence>
<dbReference type="OrthoDB" id="9801421at2"/>
<comment type="caution">
    <text evidence="4">The sequence shown here is derived from an EMBL/GenBank/DDBJ whole genome shotgun (WGS) entry which is preliminary data.</text>
</comment>
<dbReference type="InterPro" id="IPR029058">
    <property type="entry name" value="AB_hydrolase_fold"/>
</dbReference>
<dbReference type="PANTHER" id="PTHR42881">
    <property type="entry name" value="PROLYL ENDOPEPTIDASE"/>
    <property type="match status" value="1"/>
</dbReference>
<dbReference type="InterPro" id="IPR051167">
    <property type="entry name" value="Prolyl_oligopep/macrocyclase"/>
</dbReference>
<dbReference type="InterPro" id="IPR002470">
    <property type="entry name" value="Peptidase_S9A"/>
</dbReference>
<feature type="domain" description="Peptidase S9 prolyl oligopeptidase catalytic" evidence="3">
    <location>
        <begin position="369"/>
        <end position="569"/>
    </location>
</feature>
<dbReference type="GO" id="GO:0004252">
    <property type="term" value="F:serine-type endopeptidase activity"/>
    <property type="evidence" value="ECO:0007669"/>
    <property type="project" value="UniProtKB-EC"/>
</dbReference>
<dbReference type="InterPro" id="IPR001375">
    <property type="entry name" value="Peptidase_S9_cat"/>
</dbReference>
<gene>
    <name evidence="4" type="ORF">BA062_34885</name>
</gene>